<name>A0A9P1BXD2_9DINO</name>
<evidence type="ECO:0000313" key="2">
    <source>
        <dbReference type="EMBL" id="CAL1134609.1"/>
    </source>
</evidence>
<organism evidence="1">
    <name type="scientific">Cladocopium goreaui</name>
    <dbReference type="NCBI Taxonomy" id="2562237"/>
    <lineage>
        <taxon>Eukaryota</taxon>
        <taxon>Sar</taxon>
        <taxon>Alveolata</taxon>
        <taxon>Dinophyceae</taxon>
        <taxon>Suessiales</taxon>
        <taxon>Symbiodiniaceae</taxon>
        <taxon>Cladocopium</taxon>
    </lineage>
</organism>
<evidence type="ECO:0000313" key="3">
    <source>
        <dbReference type="Proteomes" id="UP001152797"/>
    </source>
</evidence>
<keyword evidence="3" id="KW-1185">Reference proteome</keyword>
<dbReference type="Proteomes" id="UP001152797">
    <property type="component" value="Unassembled WGS sequence"/>
</dbReference>
<dbReference type="EMBL" id="CAMXCT010000619">
    <property type="protein sequence ID" value="CAI3981234.1"/>
    <property type="molecule type" value="Genomic_DNA"/>
</dbReference>
<protein>
    <submittedName>
        <fullName evidence="1">Uncharacterized protein</fullName>
    </submittedName>
</protein>
<evidence type="ECO:0000313" key="1">
    <source>
        <dbReference type="EMBL" id="CAI3981234.1"/>
    </source>
</evidence>
<reference evidence="2" key="2">
    <citation type="submission" date="2024-04" db="EMBL/GenBank/DDBJ databases">
        <authorList>
            <person name="Chen Y."/>
            <person name="Shah S."/>
            <person name="Dougan E. K."/>
            <person name="Thang M."/>
            <person name="Chan C."/>
        </authorList>
    </citation>
    <scope>NUCLEOTIDE SEQUENCE [LARGE SCALE GENOMIC DNA]</scope>
</reference>
<dbReference type="AlphaFoldDB" id="A0A9P1BXD2"/>
<accession>A0A9P1BXD2</accession>
<proteinExistence type="predicted"/>
<reference evidence="1" key="1">
    <citation type="submission" date="2022-10" db="EMBL/GenBank/DDBJ databases">
        <authorList>
            <person name="Chen Y."/>
            <person name="Dougan E. K."/>
            <person name="Chan C."/>
            <person name="Rhodes N."/>
            <person name="Thang M."/>
        </authorList>
    </citation>
    <scope>NUCLEOTIDE SEQUENCE</scope>
</reference>
<dbReference type="EMBL" id="CAMXCT030000619">
    <property type="protein sequence ID" value="CAL4768546.1"/>
    <property type="molecule type" value="Genomic_DNA"/>
</dbReference>
<gene>
    <name evidence="1" type="ORF">C1SCF055_LOCUS9045</name>
</gene>
<dbReference type="EMBL" id="CAMXCT020000619">
    <property type="protein sequence ID" value="CAL1134609.1"/>
    <property type="molecule type" value="Genomic_DNA"/>
</dbReference>
<comment type="caution">
    <text evidence="1">The sequence shown here is derived from an EMBL/GenBank/DDBJ whole genome shotgun (WGS) entry which is preliminary data.</text>
</comment>
<sequence length="232" mass="26167">MLFTICVTREVVEVPPSPKKEAEKEVLTLHEQEALTAYSADAFTIVNGLCHDLGLPTLIRFSSFHPHGFCGLKDLMTLEGTNAGGLTALCEKGLNMHRILPCQAHVGLGFRFCQSQIERPSLELLWQKSQGRIADPVPDLIQRHGPSSRLPRVAWAHEQEILFGRDFEHTMEVSERYEKIDEPFDLSRSAIPRAKRLGENVTFSDLRSCISPEGWEDDHIETIVVLAERQPK</sequence>